<keyword evidence="3" id="KW-0597">Phosphoprotein</keyword>
<keyword evidence="8" id="KW-0460">Magnesium</keyword>
<evidence type="ECO:0000259" key="13">
    <source>
        <dbReference type="SMART" id="SM00484"/>
    </source>
</evidence>
<dbReference type="Proteomes" id="UP000003786">
    <property type="component" value="Chromosome 4"/>
</dbReference>
<evidence type="ECO:0000256" key="12">
    <source>
        <dbReference type="SAM" id="MobiDB-lite"/>
    </source>
</evidence>
<dbReference type="GO" id="GO:0004520">
    <property type="term" value="F:DNA endonuclease activity"/>
    <property type="evidence" value="ECO:0007669"/>
    <property type="project" value="TreeGrafter"/>
</dbReference>
<evidence type="ECO:0000256" key="9">
    <source>
        <dbReference type="ARBA" id="ARBA00023128"/>
    </source>
</evidence>
<evidence type="ECO:0000256" key="8">
    <source>
        <dbReference type="ARBA" id="ARBA00022842"/>
    </source>
</evidence>
<keyword evidence="16" id="KW-1185">Reference proteome</keyword>
<gene>
    <name evidence="15" type="ORF">TOT_040000390</name>
</gene>
<dbReference type="eggNOG" id="KOG2520">
    <property type="taxonomic scope" value="Eukaryota"/>
</dbReference>
<feature type="region of interest" description="Disordered" evidence="12">
    <location>
        <begin position="344"/>
        <end position="452"/>
    </location>
</feature>
<feature type="compositionally biased region" description="Basic and acidic residues" evidence="12">
    <location>
        <begin position="372"/>
        <end position="384"/>
    </location>
</feature>
<dbReference type="GO" id="GO:0006281">
    <property type="term" value="P:DNA repair"/>
    <property type="evidence" value="ECO:0007669"/>
    <property type="project" value="UniProtKB-KW"/>
</dbReference>
<dbReference type="OrthoDB" id="31113at2759"/>
<dbReference type="GO" id="GO:0003697">
    <property type="term" value="F:single-stranded DNA binding"/>
    <property type="evidence" value="ECO:0007669"/>
    <property type="project" value="TreeGrafter"/>
</dbReference>
<comment type="cofactor">
    <cofactor evidence="1">
        <name>Mg(2+)</name>
        <dbReference type="ChEBI" id="CHEBI:18420"/>
    </cofactor>
</comment>
<dbReference type="InterPro" id="IPR019974">
    <property type="entry name" value="XPG_CS"/>
</dbReference>
<evidence type="ECO:0000256" key="1">
    <source>
        <dbReference type="ARBA" id="ARBA00001946"/>
    </source>
</evidence>
<dbReference type="PRINTS" id="PR00853">
    <property type="entry name" value="XPGRADSUPER"/>
</dbReference>
<dbReference type="SMART" id="SM00484">
    <property type="entry name" value="XPGI"/>
    <property type="match status" value="1"/>
</dbReference>
<organism evidence="15 16">
    <name type="scientific">Theileria orientalis strain Shintoku</name>
    <dbReference type="NCBI Taxonomy" id="869250"/>
    <lineage>
        <taxon>Eukaryota</taxon>
        <taxon>Sar</taxon>
        <taxon>Alveolata</taxon>
        <taxon>Apicomplexa</taxon>
        <taxon>Aconoidasida</taxon>
        <taxon>Piroplasmida</taxon>
        <taxon>Theileriidae</taxon>
        <taxon>Theileria</taxon>
    </lineage>
</organism>
<dbReference type="SMART" id="SM00485">
    <property type="entry name" value="XPGN"/>
    <property type="match status" value="1"/>
</dbReference>
<dbReference type="STRING" id="869250.J4DQ85"/>
<dbReference type="InterPro" id="IPR008918">
    <property type="entry name" value="HhH2"/>
</dbReference>
<evidence type="ECO:0000259" key="14">
    <source>
        <dbReference type="SMART" id="SM00485"/>
    </source>
</evidence>
<evidence type="ECO:0000256" key="4">
    <source>
        <dbReference type="ARBA" id="ARBA00022722"/>
    </source>
</evidence>
<dbReference type="PANTHER" id="PTHR16171:SF7">
    <property type="entry name" value="DNA REPAIR PROTEIN RAD2"/>
    <property type="match status" value="1"/>
</dbReference>
<dbReference type="AlphaFoldDB" id="J4DQ85"/>
<evidence type="ECO:0000256" key="6">
    <source>
        <dbReference type="ARBA" id="ARBA00022763"/>
    </source>
</evidence>
<evidence type="ECO:0000313" key="16">
    <source>
        <dbReference type="Proteomes" id="UP000003786"/>
    </source>
</evidence>
<dbReference type="EMBL" id="AP011949">
    <property type="protein sequence ID" value="BAM42014.1"/>
    <property type="molecule type" value="Genomic_DNA"/>
</dbReference>
<evidence type="ECO:0000313" key="15">
    <source>
        <dbReference type="EMBL" id="BAM42014.1"/>
    </source>
</evidence>
<keyword evidence="9" id="KW-0496">Mitochondrion</keyword>
<evidence type="ECO:0000256" key="11">
    <source>
        <dbReference type="ARBA" id="ARBA00023242"/>
    </source>
</evidence>
<evidence type="ECO:0000256" key="5">
    <source>
        <dbReference type="ARBA" id="ARBA00022723"/>
    </source>
</evidence>
<evidence type="ECO:0000256" key="7">
    <source>
        <dbReference type="ARBA" id="ARBA00022801"/>
    </source>
</evidence>
<keyword evidence="4" id="KW-0540">Nuclease</keyword>
<dbReference type="PROSITE" id="PS00841">
    <property type="entry name" value="XPG_1"/>
    <property type="match status" value="1"/>
</dbReference>
<dbReference type="SMART" id="SM00279">
    <property type="entry name" value="HhH2"/>
    <property type="match status" value="1"/>
</dbReference>
<dbReference type="RefSeq" id="XP_009692315.1">
    <property type="nucleotide sequence ID" value="XM_009694020.1"/>
</dbReference>
<feature type="domain" description="XPG N-terminal" evidence="14">
    <location>
        <begin position="1"/>
        <end position="95"/>
    </location>
</feature>
<keyword evidence="11" id="KW-0539">Nucleus</keyword>
<dbReference type="SUPFAM" id="SSF88723">
    <property type="entry name" value="PIN domain-like"/>
    <property type="match status" value="1"/>
</dbReference>
<dbReference type="InterPro" id="IPR029060">
    <property type="entry name" value="PIN-like_dom_sf"/>
</dbReference>
<dbReference type="Gene3D" id="3.40.50.1010">
    <property type="entry name" value="5'-nuclease"/>
    <property type="match status" value="2"/>
</dbReference>
<dbReference type="GeneID" id="20716456"/>
<feature type="compositionally biased region" description="Polar residues" evidence="12">
    <location>
        <begin position="399"/>
        <end position="431"/>
    </location>
</feature>
<reference evidence="15 16" key="1">
    <citation type="journal article" date="2012" name="MBio">
        <title>Comparative genome analysis of three eukaryotic parasites with differing abilities to transform leukocytes reveals key mediators of Theileria-induced leukocyte transformation.</title>
        <authorList>
            <person name="Hayashida K."/>
            <person name="Hara Y."/>
            <person name="Abe T."/>
            <person name="Yamasaki C."/>
            <person name="Toyoda A."/>
            <person name="Kosuge T."/>
            <person name="Suzuki Y."/>
            <person name="Sato Y."/>
            <person name="Kawashima S."/>
            <person name="Katayama T."/>
            <person name="Wakaguri H."/>
            <person name="Inoue N."/>
            <person name="Homma K."/>
            <person name="Tada-Umezaki M."/>
            <person name="Yagi Y."/>
            <person name="Fujii Y."/>
            <person name="Habara T."/>
            <person name="Kanehisa M."/>
            <person name="Watanabe H."/>
            <person name="Ito K."/>
            <person name="Gojobori T."/>
            <person name="Sugawara H."/>
            <person name="Imanishi T."/>
            <person name="Weir W."/>
            <person name="Gardner M."/>
            <person name="Pain A."/>
            <person name="Shiels B."/>
            <person name="Hattori M."/>
            <person name="Nene V."/>
            <person name="Sugimoto C."/>
        </authorList>
    </citation>
    <scope>NUCLEOTIDE SEQUENCE [LARGE SCALE GENOMIC DNA]</scope>
    <source>
        <strain evidence="15 16">Shintoku</strain>
    </source>
</reference>
<keyword evidence="5" id="KW-0479">Metal-binding</keyword>
<dbReference type="Pfam" id="PF00752">
    <property type="entry name" value="XPG_N"/>
    <property type="match status" value="1"/>
</dbReference>
<dbReference type="VEuPathDB" id="PiroplasmaDB:TOT_040000390"/>
<evidence type="ECO:0000256" key="2">
    <source>
        <dbReference type="ARBA" id="ARBA00004123"/>
    </source>
</evidence>
<name>J4DQ85_THEOR</name>
<keyword evidence="6" id="KW-0227">DNA damage</keyword>
<comment type="subcellular location">
    <subcellularLocation>
        <location evidence="2">Nucleus</location>
    </subcellularLocation>
</comment>
<protein>
    <recommendedName>
        <fullName evidence="17">DNA repair protein</fullName>
    </recommendedName>
</protein>
<sequence>MGVHKLWDLLTATALPVRVESLFGKVCCIDASFWIIHCMASESINRHGGDVIAVFFLRICYLLDKGIRPVFVFDGKSPFAKIKTIIKRKMINNKYSTNHKLLAFKMLVAQLESTNRQMNLNRVAYPMPQTYSIEPSEETNSSEQTEECQHSSDVDLFELFPEDFLNKTDEEEFDRELKMLKECDFLTSKSKYELMNAVRDRIIQKDRDESLKLKGKIDEYSNHQIQSYLTDVKINNEIEQLKNELYQRYPQSQQRVESLNFRNALNDEICNYNEYFATNFENNFIALRGDYEEGNEAKFDEYIKEEPMKSHTEEIDDSVFATDDQIFGTELMSGMENIEGKRSLKQESKEDIESQNNLNSSEKGGNTQKQVHHTDSITRRDYTDNLKQQSLSDNEEQHQLSSGIDQKQPPSYNDQKQPSSYNDQKQPTSDNDQQRQPSDDERSSSDDEDEVFVAKKPENIIQPEYTDKIKLTQNKMYYDDTQALLELFGVPYLIAPSEAESQCAYMNKKGDCYAVISDDSDALVFGARCLLKNFYNDNVFELYTAERIRKELGIGRKQLALIAVICGCDYTNGVRGIGVVNALEVIKAYPKFEDLHEFKHWATSDCSVESATSDECQLRSEYKKAHINYRVHWTFSSDFPNREAYDLFLRPTTTDEYHLSWKKPDFKPLLEFMLKRSSLPQEQVKQCLDLLYVRRSQQFIMEDVVPDIAAKPFVKKALAKYRRSLNTNLSAFRRMLSNIKSRSRFNIGTKLLIDRSHTLSKIRSKRMLESIKSIRKRNVNVKRI</sequence>
<evidence type="ECO:0000256" key="3">
    <source>
        <dbReference type="ARBA" id="ARBA00022553"/>
    </source>
</evidence>
<dbReference type="InterPro" id="IPR006085">
    <property type="entry name" value="XPG_DNA_repair_N"/>
</dbReference>
<dbReference type="GO" id="GO:0005634">
    <property type="term" value="C:nucleus"/>
    <property type="evidence" value="ECO:0007669"/>
    <property type="project" value="UniProtKB-SubCell"/>
</dbReference>
<proteinExistence type="predicted"/>
<keyword evidence="7" id="KW-0378">Hydrolase</keyword>
<evidence type="ECO:0008006" key="17">
    <source>
        <dbReference type="Google" id="ProtNLM"/>
    </source>
</evidence>
<dbReference type="GO" id="GO:0016788">
    <property type="term" value="F:hydrolase activity, acting on ester bonds"/>
    <property type="evidence" value="ECO:0007669"/>
    <property type="project" value="InterPro"/>
</dbReference>
<feature type="domain" description="XPG-I" evidence="13">
    <location>
        <begin position="486"/>
        <end position="554"/>
    </location>
</feature>
<dbReference type="InterPro" id="IPR006084">
    <property type="entry name" value="XPG/Rad2"/>
</dbReference>
<dbReference type="GO" id="GO:0046872">
    <property type="term" value="F:metal ion binding"/>
    <property type="evidence" value="ECO:0007669"/>
    <property type="project" value="UniProtKB-KW"/>
</dbReference>
<accession>J4DQ85</accession>
<dbReference type="InterPro" id="IPR006086">
    <property type="entry name" value="XPG-I_dom"/>
</dbReference>
<dbReference type="KEGG" id="tot:TOT_040000390"/>
<dbReference type="CDD" id="cd09868">
    <property type="entry name" value="PIN_XPG_RAD2"/>
    <property type="match status" value="2"/>
</dbReference>
<dbReference type="InterPro" id="IPR036279">
    <property type="entry name" value="5-3_exonuclease_C_sf"/>
</dbReference>
<dbReference type="Pfam" id="PF00867">
    <property type="entry name" value="XPG_I"/>
    <property type="match status" value="1"/>
</dbReference>
<keyword evidence="10" id="KW-0234">DNA repair</keyword>
<dbReference type="SUPFAM" id="SSF47807">
    <property type="entry name" value="5' to 3' exonuclease, C-terminal subdomain"/>
    <property type="match status" value="1"/>
</dbReference>
<dbReference type="OMA" id="MNIPLIR"/>
<dbReference type="PROSITE" id="PS00842">
    <property type="entry name" value="XPG_2"/>
    <property type="match status" value="1"/>
</dbReference>
<dbReference type="CDD" id="cd09904">
    <property type="entry name" value="H3TH_XPG"/>
    <property type="match status" value="1"/>
</dbReference>
<dbReference type="PANTHER" id="PTHR16171">
    <property type="entry name" value="DNA REPAIR PROTEIN COMPLEMENTING XP-G CELLS-RELATED"/>
    <property type="match status" value="1"/>
</dbReference>
<evidence type="ECO:0000256" key="10">
    <source>
        <dbReference type="ARBA" id="ARBA00023204"/>
    </source>
</evidence>
<feature type="compositionally biased region" description="Polar residues" evidence="12">
    <location>
        <begin position="354"/>
        <end position="369"/>
    </location>
</feature>
<dbReference type="Gene3D" id="1.10.150.20">
    <property type="entry name" value="5' to 3' exonuclease, C-terminal subdomain"/>
    <property type="match status" value="1"/>
</dbReference>